<evidence type="ECO:0000313" key="2">
    <source>
        <dbReference type="EMBL" id="KEH40561.1"/>
    </source>
</evidence>
<name>A0A072VG26_MEDTR</name>
<dbReference type="EnsemblPlants" id="KEH40561">
    <property type="protein sequence ID" value="KEH40561"/>
    <property type="gene ID" value="MTR_1g031105"/>
</dbReference>
<organism evidence="2 5">
    <name type="scientific">Medicago truncatula</name>
    <name type="common">Barrel medic</name>
    <name type="synonym">Medicago tribuloides</name>
    <dbReference type="NCBI Taxonomy" id="3880"/>
    <lineage>
        <taxon>Eukaryota</taxon>
        <taxon>Viridiplantae</taxon>
        <taxon>Streptophyta</taxon>
        <taxon>Embryophyta</taxon>
        <taxon>Tracheophyta</taxon>
        <taxon>Spermatophyta</taxon>
        <taxon>Magnoliopsida</taxon>
        <taxon>eudicotyledons</taxon>
        <taxon>Gunneridae</taxon>
        <taxon>Pentapetalae</taxon>
        <taxon>rosids</taxon>
        <taxon>fabids</taxon>
        <taxon>Fabales</taxon>
        <taxon>Fabaceae</taxon>
        <taxon>Papilionoideae</taxon>
        <taxon>50 kb inversion clade</taxon>
        <taxon>NPAAA clade</taxon>
        <taxon>Hologalegina</taxon>
        <taxon>IRL clade</taxon>
        <taxon>Trifolieae</taxon>
        <taxon>Medicago</taxon>
    </lineage>
</organism>
<keyword evidence="5" id="KW-1185">Reference proteome</keyword>
<dbReference type="EMBL" id="CM001217">
    <property type="protein sequence ID" value="KEH40561.1"/>
    <property type="molecule type" value="Genomic_DNA"/>
</dbReference>
<gene>
    <name evidence="2" type="ordered locus">MTR_1g031105</name>
    <name evidence="3" type="ORF">MtrunA17_Chr1g0160471</name>
</gene>
<evidence type="ECO:0000313" key="6">
    <source>
        <dbReference type="Proteomes" id="UP000265566"/>
    </source>
</evidence>
<dbReference type="HOGENOM" id="CLU_2726040_0_0_1"/>
<feature type="region of interest" description="Disordered" evidence="1">
    <location>
        <begin position="1"/>
        <end position="72"/>
    </location>
</feature>
<reference evidence="4" key="3">
    <citation type="submission" date="2015-04" db="UniProtKB">
        <authorList>
            <consortium name="EnsemblPlants"/>
        </authorList>
    </citation>
    <scope>IDENTIFICATION</scope>
    <source>
        <strain evidence="4">cv. Jemalong A17</strain>
    </source>
</reference>
<dbReference type="AlphaFoldDB" id="A0A072VG26"/>
<evidence type="ECO:0000313" key="5">
    <source>
        <dbReference type="Proteomes" id="UP000002051"/>
    </source>
</evidence>
<evidence type="ECO:0000313" key="3">
    <source>
        <dbReference type="EMBL" id="RHN77969.1"/>
    </source>
</evidence>
<evidence type="ECO:0000313" key="4">
    <source>
        <dbReference type="EnsemblPlants" id="KEH40561"/>
    </source>
</evidence>
<dbReference type="EMBL" id="PSQE01000001">
    <property type="protein sequence ID" value="RHN77969.1"/>
    <property type="molecule type" value="Genomic_DNA"/>
</dbReference>
<feature type="compositionally biased region" description="Basic and acidic residues" evidence="1">
    <location>
        <begin position="59"/>
        <end position="72"/>
    </location>
</feature>
<reference evidence="3" key="5">
    <citation type="journal article" date="2018" name="Nat. Plants">
        <title>Whole-genome landscape of Medicago truncatula symbiotic genes.</title>
        <authorList>
            <person name="Pecrix Y."/>
            <person name="Gamas P."/>
            <person name="Carrere S."/>
        </authorList>
    </citation>
    <scope>NUCLEOTIDE SEQUENCE</scope>
    <source>
        <tissue evidence="3">Leaves</tissue>
    </source>
</reference>
<reference evidence="6" key="4">
    <citation type="journal article" date="2018" name="Nat. Plants">
        <title>Whole-genome landscape of Medicago truncatula symbiotic genes.</title>
        <authorList>
            <person name="Pecrix Y."/>
            <person name="Staton S.E."/>
            <person name="Sallet E."/>
            <person name="Lelandais-Briere C."/>
            <person name="Moreau S."/>
            <person name="Carrere S."/>
            <person name="Blein T."/>
            <person name="Jardinaud M.F."/>
            <person name="Latrasse D."/>
            <person name="Zouine M."/>
            <person name="Zahm M."/>
            <person name="Kreplak J."/>
            <person name="Mayjonade B."/>
            <person name="Satge C."/>
            <person name="Perez M."/>
            <person name="Cauet S."/>
            <person name="Marande W."/>
            <person name="Chantry-Darmon C."/>
            <person name="Lopez-Roques C."/>
            <person name="Bouchez O."/>
            <person name="Berard A."/>
            <person name="Debelle F."/>
            <person name="Munos S."/>
            <person name="Bendahmane A."/>
            <person name="Berges H."/>
            <person name="Niebel A."/>
            <person name="Buitink J."/>
            <person name="Frugier F."/>
            <person name="Benhamed M."/>
            <person name="Crespi M."/>
            <person name="Gouzy J."/>
            <person name="Gamas P."/>
        </authorList>
    </citation>
    <scope>NUCLEOTIDE SEQUENCE [LARGE SCALE GENOMIC DNA]</scope>
    <source>
        <strain evidence="6">cv. Jemalong A17</strain>
    </source>
</reference>
<proteinExistence type="predicted"/>
<feature type="compositionally biased region" description="Polar residues" evidence="1">
    <location>
        <begin position="1"/>
        <end position="30"/>
    </location>
</feature>
<evidence type="ECO:0000256" key="1">
    <source>
        <dbReference type="SAM" id="MobiDB-lite"/>
    </source>
</evidence>
<reference evidence="2 5" key="1">
    <citation type="journal article" date="2011" name="Nature">
        <title>The Medicago genome provides insight into the evolution of rhizobial symbioses.</title>
        <authorList>
            <person name="Young N.D."/>
            <person name="Debelle F."/>
            <person name="Oldroyd G.E."/>
            <person name="Geurts R."/>
            <person name="Cannon S.B."/>
            <person name="Udvardi M.K."/>
            <person name="Benedito V.A."/>
            <person name="Mayer K.F."/>
            <person name="Gouzy J."/>
            <person name="Schoof H."/>
            <person name="Van de Peer Y."/>
            <person name="Proost S."/>
            <person name="Cook D.R."/>
            <person name="Meyers B.C."/>
            <person name="Spannagl M."/>
            <person name="Cheung F."/>
            <person name="De Mita S."/>
            <person name="Krishnakumar V."/>
            <person name="Gundlach H."/>
            <person name="Zhou S."/>
            <person name="Mudge J."/>
            <person name="Bharti A.K."/>
            <person name="Murray J.D."/>
            <person name="Naoumkina M.A."/>
            <person name="Rosen B."/>
            <person name="Silverstein K.A."/>
            <person name="Tang H."/>
            <person name="Rombauts S."/>
            <person name="Zhao P.X."/>
            <person name="Zhou P."/>
            <person name="Barbe V."/>
            <person name="Bardou P."/>
            <person name="Bechner M."/>
            <person name="Bellec A."/>
            <person name="Berger A."/>
            <person name="Berges H."/>
            <person name="Bidwell S."/>
            <person name="Bisseling T."/>
            <person name="Choisne N."/>
            <person name="Couloux A."/>
            <person name="Denny R."/>
            <person name="Deshpande S."/>
            <person name="Dai X."/>
            <person name="Doyle J.J."/>
            <person name="Dudez A.M."/>
            <person name="Farmer A.D."/>
            <person name="Fouteau S."/>
            <person name="Franken C."/>
            <person name="Gibelin C."/>
            <person name="Gish J."/>
            <person name="Goldstein S."/>
            <person name="Gonzalez A.J."/>
            <person name="Green P.J."/>
            <person name="Hallab A."/>
            <person name="Hartog M."/>
            <person name="Hua A."/>
            <person name="Humphray S.J."/>
            <person name="Jeong D.H."/>
            <person name="Jing Y."/>
            <person name="Jocker A."/>
            <person name="Kenton S.M."/>
            <person name="Kim D.J."/>
            <person name="Klee K."/>
            <person name="Lai H."/>
            <person name="Lang C."/>
            <person name="Lin S."/>
            <person name="Macmil S.L."/>
            <person name="Magdelenat G."/>
            <person name="Matthews L."/>
            <person name="McCorrison J."/>
            <person name="Monaghan E.L."/>
            <person name="Mun J.H."/>
            <person name="Najar F.Z."/>
            <person name="Nicholson C."/>
            <person name="Noirot C."/>
            <person name="O'Bleness M."/>
            <person name="Paule C.R."/>
            <person name="Poulain J."/>
            <person name="Prion F."/>
            <person name="Qin B."/>
            <person name="Qu C."/>
            <person name="Retzel E.F."/>
            <person name="Riddle C."/>
            <person name="Sallet E."/>
            <person name="Samain S."/>
            <person name="Samson N."/>
            <person name="Sanders I."/>
            <person name="Saurat O."/>
            <person name="Scarpelli C."/>
            <person name="Schiex T."/>
            <person name="Segurens B."/>
            <person name="Severin A.J."/>
            <person name="Sherrier D.J."/>
            <person name="Shi R."/>
            <person name="Sims S."/>
            <person name="Singer S.R."/>
            <person name="Sinharoy S."/>
            <person name="Sterck L."/>
            <person name="Viollet A."/>
            <person name="Wang B.B."/>
            <person name="Wang K."/>
            <person name="Wang M."/>
            <person name="Wang X."/>
            <person name="Warfsmann J."/>
            <person name="Weissenbach J."/>
            <person name="White D.D."/>
            <person name="White J.D."/>
            <person name="Wiley G.B."/>
            <person name="Wincker P."/>
            <person name="Xing Y."/>
            <person name="Yang L."/>
            <person name="Yao Z."/>
            <person name="Ying F."/>
            <person name="Zhai J."/>
            <person name="Zhou L."/>
            <person name="Zuber A."/>
            <person name="Denarie J."/>
            <person name="Dixon R.A."/>
            <person name="May G.D."/>
            <person name="Schwartz D.C."/>
            <person name="Rogers J."/>
            <person name="Quetier F."/>
            <person name="Town C.D."/>
            <person name="Roe B.A."/>
        </authorList>
    </citation>
    <scope>NUCLEOTIDE SEQUENCE [LARGE SCALE GENOMIC DNA]</scope>
    <source>
        <strain evidence="2">A17</strain>
        <strain evidence="4 5">cv. Jemalong A17</strain>
    </source>
</reference>
<accession>A0A072VG26</accession>
<sequence length="72" mass="7881">MSTRPSPLFSSGSNTPFYTTTESQPHLTTTGERDQPIENSGAEVQHTTTTRLLVAGEFLRGEKERNNGGARE</sequence>
<reference evidence="2 5" key="2">
    <citation type="journal article" date="2014" name="BMC Genomics">
        <title>An improved genome release (version Mt4.0) for the model legume Medicago truncatula.</title>
        <authorList>
            <person name="Tang H."/>
            <person name="Krishnakumar V."/>
            <person name="Bidwell S."/>
            <person name="Rosen B."/>
            <person name="Chan A."/>
            <person name="Zhou S."/>
            <person name="Gentzbittel L."/>
            <person name="Childs K.L."/>
            <person name="Yandell M."/>
            <person name="Gundlach H."/>
            <person name="Mayer K.F."/>
            <person name="Schwartz D.C."/>
            <person name="Town C.D."/>
        </authorList>
    </citation>
    <scope>GENOME REANNOTATION</scope>
    <source>
        <strain evidence="2">A17</strain>
        <strain evidence="4 5">cv. Jemalong A17</strain>
    </source>
</reference>
<protein>
    <submittedName>
        <fullName evidence="2 4">Uncharacterized protein</fullName>
    </submittedName>
</protein>
<dbReference type="Proteomes" id="UP000265566">
    <property type="component" value="Chromosome 1"/>
</dbReference>
<dbReference type="Proteomes" id="UP000002051">
    <property type="component" value="Unassembled WGS sequence"/>
</dbReference>
<dbReference type="Gramene" id="rna1482">
    <property type="protein sequence ID" value="RHN77969.1"/>
    <property type="gene ID" value="gene1482"/>
</dbReference>